<evidence type="ECO:0000313" key="1">
    <source>
        <dbReference type="Proteomes" id="UP000095280"/>
    </source>
</evidence>
<name>A0A1I8F4N6_9PLAT</name>
<dbReference type="WBParaSite" id="maker-unitig_19777-snap-gene-0.2-mRNA-1">
    <property type="protein sequence ID" value="maker-unitig_19777-snap-gene-0.2-mRNA-1"/>
    <property type="gene ID" value="maker-unitig_19777-snap-gene-0.2"/>
</dbReference>
<evidence type="ECO:0000313" key="2">
    <source>
        <dbReference type="WBParaSite" id="maker-unitig_19777-snap-gene-0.2-mRNA-1"/>
    </source>
</evidence>
<keyword evidence="1" id="KW-1185">Reference proteome</keyword>
<sequence length="245" mass="25944">MPLAAPRRPAVPASMAAGFLSPAFLAPTSLRYPKLRCAPVCHHAVALVGDRLGAVRHPGLHQQRGTRRKRTATSTAPARALTATWRIARHAADPPAVGQGSAGSSSDHLLSEFLRSALTDSLGLTKSGGPFCLRRPPPLPPTAAPSGTPSLRWTRRLASFPAAGCLIPMPVSPGPNGCVKSSFLTGARGCSSTRCWRSKLRLCGEALTCPMLTGAADRDNTPPQRQQHIYAEAFTAPRRQRPPST</sequence>
<protein>
    <submittedName>
        <fullName evidence="2">Uncharacterized protein</fullName>
    </submittedName>
</protein>
<accession>A0A1I8F4N6</accession>
<proteinExistence type="predicted"/>
<reference evidence="2" key="1">
    <citation type="submission" date="2016-11" db="UniProtKB">
        <authorList>
            <consortium name="WormBaseParasite"/>
        </authorList>
    </citation>
    <scope>IDENTIFICATION</scope>
</reference>
<dbReference type="Proteomes" id="UP000095280">
    <property type="component" value="Unplaced"/>
</dbReference>
<organism evidence="1 2">
    <name type="scientific">Macrostomum lignano</name>
    <dbReference type="NCBI Taxonomy" id="282301"/>
    <lineage>
        <taxon>Eukaryota</taxon>
        <taxon>Metazoa</taxon>
        <taxon>Spiralia</taxon>
        <taxon>Lophotrochozoa</taxon>
        <taxon>Platyhelminthes</taxon>
        <taxon>Rhabditophora</taxon>
        <taxon>Macrostomorpha</taxon>
        <taxon>Macrostomida</taxon>
        <taxon>Macrostomidae</taxon>
        <taxon>Macrostomum</taxon>
    </lineage>
</organism>
<dbReference type="AlphaFoldDB" id="A0A1I8F4N6"/>